<comment type="caution">
    <text evidence="2">The sequence shown here is derived from an EMBL/GenBank/DDBJ whole genome shotgun (WGS) entry which is preliminary data.</text>
</comment>
<dbReference type="PROSITE" id="PS51257">
    <property type="entry name" value="PROKAR_LIPOPROTEIN"/>
    <property type="match status" value="1"/>
</dbReference>
<keyword evidence="3" id="KW-1185">Reference proteome</keyword>
<proteinExistence type="predicted"/>
<evidence type="ECO:0000313" key="3">
    <source>
        <dbReference type="Proteomes" id="UP000655751"/>
    </source>
</evidence>
<keyword evidence="1" id="KW-0732">Signal</keyword>
<evidence type="ECO:0000256" key="1">
    <source>
        <dbReference type="SAM" id="SignalP"/>
    </source>
</evidence>
<sequence>MKWMWAAGAALLALTGCAVDGAAGPEKSDALAAEVVEFDASGFNGPPFTSVVDSATAVRYFGGWFAAHPDRSPQVAAHPERFTELDTHAYVAVVTSTGCRLPNRAELRRAGTELRPELLGGTDHQECYRAYTPFVVFKVKKADLEGVRTIGGEPLDRDGPAESVGHVELAPTTTDSAPREITDPAARAALGAELGGDTRTVLDATSRIVQRYGTNGVRRYGFPVRACPDDLVALNVTATELRAEVTASPDATRTCEAPTTHLAVFDIRDTHIPDGARPTS</sequence>
<evidence type="ECO:0008006" key="4">
    <source>
        <dbReference type="Google" id="ProtNLM"/>
    </source>
</evidence>
<evidence type="ECO:0000313" key="2">
    <source>
        <dbReference type="EMBL" id="MBH0780000.1"/>
    </source>
</evidence>
<accession>A0A931IGL4</accession>
<feature type="chain" id="PRO_5038854531" description="Lipoprotein" evidence="1">
    <location>
        <begin position="19"/>
        <end position="280"/>
    </location>
</feature>
<organism evidence="2 3">
    <name type="scientific">Nocardia bovistercoris</name>
    <dbReference type="NCBI Taxonomy" id="2785916"/>
    <lineage>
        <taxon>Bacteria</taxon>
        <taxon>Bacillati</taxon>
        <taxon>Actinomycetota</taxon>
        <taxon>Actinomycetes</taxon>
        <taxon>Mycobacteriales</taxon>
        <taxon>Nocardiaceae</taxon>
        <taxon>Nocardia</taxon>
    </lineage>
</organism>
<dbReference type="Proteomes" id="UP000655751">
    <property type="component" value="Unassembled WGS sequence"/>
</dbReference>
<reference evidence="2" key="1">
    <citation type="submission" date="2020-11" db="EMBL/GenBank/DDBJ databases">
        <title>Nocardia NEAU-351.nov., a novel actinomycete isolated from the cow dung.</title>
        <authorList>
            <person name="Zhang X."/>
        </authorList>
    </citation>
    <scope>NUCLEOTIDE SEQUENCE</scope>
    <source>
        <strain evidence="2">NEAU-351</strain>
    </source>
</reference>
<gene>
    <name evidence="2" type="ORF">IT779_27380</name>
</gene>
<protein>
    <recommendedName>
        <fullName evidence="4">Lipoprotein</fullName>
    </recommendedName>
</protein>
<name>A0A931IGL4_9NOCA</name>
<feature type="signal peptide" evidence="1">
    <location>
        <begin position="1"/>
        <end position="18"/>
    </location>
</feature>
<dbReference type="AlphaFoldDB" id="A0A931IGL4"/>
<dbReference type="EMBL" id="JADMLG010000013">
    <property type="protein sequence ID" value="MBH0780000.1"/>
    <property type="molecule type" value="Genomic_DNA"/>
</dbReference>
<dbReference type="RefSeq" id="WP_196152313.1">
    <property type="nucleotide sequence ID" value="NZ_JADMLG010000013.1"/>
</dbReference>